<evidence type="ECO:0000313" key="2">
    <source>
        <dbReference type="EMBL" id="KKT45475.1"/>
    </source>
</evidence>
<name>A0A0G1HF14_9BACT</name>
<keyword evidence="1" id="KW-0472">Membrane</keyword>
<gene>
    <name evidence="2" type="ORF">UW37_C0046G0004</name>
</gene>
<comment type="caution">
    <text evidence="2">The sequence shown here is derived from an EMBL/GenBank/DDBJ whole genome shotgun (WGS) entry which is preliminary data.</text>
</comment>
<dbReference type="AlphaFoldDB" id="A0A0G1HF14"/>
<dbReference type="Proteomes" id="UP000034063">
    <property type="component" value="Unassembled WGS sequence"/>
</dbReference>
<accession>A0A0G1HF14</accession>
<feature type="transmembrane region" description="Helical" evidence="1">
    <location>
        <begin position="12"/>
        <end position="35"/>
    </location>
</feature>
<keyword evidence="1" id="KW-1133">Transmembrane helix</keyword>
<organism evidence="2 3">
    <name type="scientific">Candidatus Gottesmanbacteria bacterium GW2011_GWA2_44_17</name>
    <dbReference type="NCBI Taxonomy" id="1618444"/>
    <lineage>
        <taxon>Bacteria</taxon>
        <taxon>Candidatus Gottesmaniibacteriota</taxon>
    </lineage>
</organism>
<evidence type="ECO:0000256" key="1">
    <source>
        <dbReference type="SAM" id="Phobius"/>
    </source>
</evidence>
<keyword evidence="1" id="KW-0812">Transmembrane</keyword>
<sequence>MITNPINVSNVLAIITIIAGLSFIYFFMVGAINWITAGGEAQKATAARTMIMNALIGLMITVIAYPALLLLSRLLGMPLANPAELFNQLRFI</sequence>
<proteinExistence type="predicted"/>
<dbReference type="EMBL" id="LCIB01000046">
    <property type="protein sequence ID" value="KKT45475.1"/>
    <property type="molecule type" value="Genomic_DNA"/>
</dbReference>
<protein>
    <submittedName>
        <fullName evidence="2">Uncharacterized protein</fullName>
    </submittedName>
</protein>
<reference evidence="2 3" key="1">
    <citation type="journal article" date="2015" name="Nature">
        <title>rRNA introns, odd ribosomes, and small enigmatic genomes across a large radiation of phyla.</title>
        <authorList>
            <person name="Brown C.T."/>
            <person name="Hug L.A."/>
            <person name="Thomas B.C."/>
            <person name="Sharon I."/>
            <person name="Castelle C.J."/>
            <person name="Singh A."/>
            <person name="Wilkins M.J."/>
            <person name="Williams K.H."/>
            <person name="Banfield J.F."/>
        </authorList>
    </citation>
    <scope>NUCLEOTIDE SEQUENCE [LARGE SCALE GENOMIC DNA]</scope>
</reference>
<evidence type="ECO:0000313" key="3">
    <source>
        <dbReference type="Proteomes" id="UP000034063"/>
    </source>
</evidence>
<feature type="transmembrane region" description="Helical" evidence="1">
    <location>
        <begin position="50"/>
        <end position="71"/>
    </location>
</feature>